<organism evidence="11 12">
    <name type="scientific">Algisphaera agarilytica</name>
    <dbReference type="NCBI Taxonomy" id="1385975"/>
    <lineage>
        <taxon>Bacteria</taxon>
        <taxon>Pseudomonadati</taxon>
        <taxon>Planctomycetota</taxon>
        <taxon>Phycisphaerae</taxon>
        <taxon>Phycisphaerales</taxon>
        <taxon>Phycisphaeraceae</taxon>
        <taxon>Algisphaera</taxon>
    </lineage>
</organism>
<evidence type="ECO:0000259" key="8">
    <source>
        <dbReference type="Pfam" id="PF00924"/>
    </source>
</evidence>
<dbReference type="Pfam" id="PF00924">
    <property type="entry name" value="MS_channel_2nd"/>
    <property type="match status" value="1"/>
</dbReference>
<dbReference type="InterPro" id="IPR010920">
    <property type="entry name" value="LSM_dom_sf"/>
</dbReference>
<evidence type="ECO:0000313" key="11">
    <source>
        <dbReference type="EMBL" id="MBB6431080.1"/>
    </source>
</evidence>
<sequence length="318" mass="33581">MSISQLFSLPLTLAQDEPPAEDAASEIEAVQASAKEDAQQALDGVMSGDVGAAWPLVEKYLLPLALAIVILIAAIIVGKIIAKIVSNSTRKANVDETLARFFGKLAFYVVVILGVIAALGRVGIEVTAFAAILAAAGFAVGMALSGTLSNFAAGVMLLIFRPFSVGDVVSAAGITAKVNEIELFTTTFDTPDNRRIIVPNSSIFGGTIENITHHTDRRVDVAVGCDYSADIDKTREVLTAAVESVGGRIDGDGRGYQVFLSGLGASSVDWAVRVWFPAADYWGKYEELTRAVKVHLDEAGIGIPFPQMDVHVDGKLGD</sequence>
<dbReference type="Pfam" id="PF21088">
    <property type="entry name" value="MS_channel_1st"/>
    <property type="match status" value="1"/>
</dbReference>
<keyword evidence="5 7" id="KW-1133">Transmembrane helix</keyword>
<dbReference type="PANTHER" id="PTHR30221">
    <property type="entry name" value="SMALL-CONDUCTANCE MECHANOSENSITIVE CHANNEL"/>
    <property type="match status" value="1"/>
</dbReference>
<comment type="similarity">
    <text evidence="2">Belongs to the MscS (TC 1.A.23) family.</text>
</comment>
<feature type="domain" description="Mechanosensitive ion channel MscS C-terminal" evidence="9">
    <location>
        <begin position="219"/>
        <end position="303"/>
    </location>
</feature>
<gene>
    <name evidence="11" type="ORF">HNQ40_002886</name>
</gene>
<accession>A0A7X0HAZ7</accession>
<dbReference type="SUPFAM" id="SSF50182">
    <property type="entry name" value="Sm-like ribonucleoproteins"/>
    <property type="match status" value="1"/>
</dbReference>
<dbReference type="SUPFAM" id="SSF82861">
    <property type="entry name" value="Mechanosensitive channel protein MscS (YggB), transmembrane region"/>
    <property type="match status" value="1"/>
</dbReference>
<evidence type="ECO:0000313" key="12">
    <source>
        <dbReference type="Proteomes" id="UP000541810"/>
    </source>
</evidence>
<evidence type="ECO:0000259" key="9">
    <source>
        <dbReference type="Pfam" id="PF21082"/>
    </source>
</evidence>
<dbReference type="InterPro" id="IPR049142">
    <property type="entry name" value="MS_channel_1st"/>
</dbReference>
<dbReference type="Pfam" id="PF05552">
    <property type="entry name" value="MS_channel_1st_1"/>
    <property type="match status" value="1"/>
</dbReference>
<keyword evidence="6 7" id="KW-0472">Membrane</keyword>
<dbReference type="EMBL" id="JACHGY010000001">
    <property type="protein sequence ID" value="MBB6431080.1"/>
    <property type="molecule type" value="Genomic_DNA"/>
</dbReference>
<evidence type="ECO:0000256" key="2">
    <source>
        <dbReference type="ARBA" id="ARBA00008017"/>
    </source>
</evidence>
<dbReference type="Proteomes" id="UP000541810">
    <property type="component" value="Unassembled WGS sequence"/>
</dbReference>
<evidence type="ECO:0000256" key="4">
    <source>
        <dbReference type="ARBA" id="ARBA00022692"/>
    </source>
</evidence>
<dbReference type="InterPro" id="IPR011066">
    <property type="entry name" value="MscS_channel_C_sf"/>
</dbReference>
<dbReference type="PANTHER" id="PTHR30221:SF1">
    <property type="entry name" value="SMALL-CONDUCTANCE MECHANOSENSITIVE CHANNEL"/>
    <property type="match status" value="1"/>
</dbReference>
<dbReference type="Pfam" id="PF21082">
    <property type="entry name" value="MS_channel_3rd"/>
    <property type="match status" value="1"/>
</dbReference>
<evidence type="ECO:0000256" key="5">
    <source>
        <dbReference type="ARBA" id="ARBA00022989"/>
    </source>
</evidence>
<dbReference type="InterPro" id="IPR008910">
    <property type="entry name" value="MSC_TM_helix"/>
</dbReference>
<dbReference type="InterPro" id="IPR006685">
    <property type="entry name" value="MscS_channel_2nd"/>
</dbReference>
<name>A0A7X0HAZ7_9BACT</name>
<protein>
    <submittedName>
        <fullName evidence="11">Small conductance mechanosensitive channel</fullName>
    </submittedName>
</protein>
<evidence type="ECO:0000259" key="10">
    <source>
        <dbReference type="Pfam" id="PF21088"/>
    </source>
</evidence>
<evidence type="ECO:0000256" key="1">
    <source>
        <dbReference type="ARBA" id="ARBA00004651"/>
    </source>
</evidence>
<dbReference type="Gene3D" id="1.10.287.1260">
    <property type="match status" value="1"/>
</dbReference>
<keyword evidence="3" id="KW-1003">Cell membrane</keyword>
<dbReference type="GO" id="GO:0005886">
    <property type="term" value="C:plasma membrane"/>
    <property type="evidence" value="ECO:0007669"/>
    <property type="project" value="UniProtKB-SubCell"/>
</dbReference>
<evidence type="ECO:0000256" key="7">
    <source>
        <dbReference type="SAM" id="Phobius"/>
    </source>
</evidence>
<dbReference type="SUPFAM" id="SSF82689">
    <property type="entry name" value="Mechanosensitive channel protein MscS (YggB), C-terminal domain"/>
    <property type="match status" value="1"/>
</dbReference>
<feature type="transmembrane region" description="Helical" evidence="7">
    <location>
        <begin position="60"/>
        <end position="85"/>
    </location>
</feature>
<dbReference type="InterPro" id="IPR011014">
    <property type="entry name" value="MscS_channel_TM-2"/>
</dbReference>
<feature type="transmembrane region" description="Helical" evidence="7">
    <location>
        <begin position="130"/>
        <end position="160"/>
    </location>
</feature>
<dbReference type="InterPro" id="IPR049278">
    <property type="entry name" value="MS_channel_C"/>
</dbReference>
<dbReference type="InterPro" id="IPR023408">
    <property type="entry name" value="MscS_beta-dom_sf"/>
</dbReference>
<dbReference type="InterPro" id="IPR045275">
    <property type="entry name" value="MscS_archaea/bacteria_type"/>
</dbReference>
<keyword evidence="12" id="KW-1185">Reference proteome</keyword>
<feature type="domain" description="Mechanosensitive ion channel transmembrane helices 2/3" evidence="10">
    <location>
        <begin position="104"/>
        <end position="144"/>
    </location>
</feature>
<proteinExistence type="inferred from homology"/>
<evidence type="ECO:0000256" key="6">
    <source>
        <dbReference type="ARBA" id="ARBA00023136"/>
    </source>
</evidence>
<dbReference type="AlphaFoldDB" id="A0A7X0HAZ7"/>
<keyword evidence="4 7" id="KW-0812">Transmembrane</keyword>
<dbReference type="GO" id="GO:0008381">
    <property type="term" value="F:mechanosensitive monoatomic ion channel activity"/>
    <property type="evidence" value="ECO:0007669"/>
    <property type="project" value="InterPro"/>
</dbReference>
<comment type="subcellular location">
    <subcellularLocation>
        <location evidence="1">Cell membrane</location>
        <topology evidence="1">Multi-pass membrane protein</topology>
    </subcellularLocation>
</comment>
<evidence type="ECO:0000256" key="3">
    <source>
        <dbReference type="ARBA" id="ARBA00022475"/>
    </source>
</evidence>
<dbReference type="Gene3D" id="2.30.30.60">
    <property type="match status" value="1"/>
</dbReference>
<reference evidence="11 12" key="1">
    <citation type="submission" date="2020-08" db="EMBL/GenBank/DDBJ databases">
        <title>Genomic Encyclopedia of Type Strains, Phase IV (KMG-IV): sequencing the most valuable type-strain genomes for metagenomic binning, comparative biology and taxonomic classification.</title>
        <authorList>
            <person name="Goeker M."/>
        </authorList>
    </citation>
    <scope>NUCLEOTIDE SEQUENCE [LARGE SCALE GENOMIC DNA]</scope>
    <source>
        <strain evidence="11 12">DSM 103725</strain>
    </source>
</reference>
<dbReference type="RefSeq" id="WP_184678576.1">
    <property type="nucleotide sequence ID" value="NZ_JACHGY010000001.1"/>
</dbReference>
<comment type="caution">
    <text evidence="11">The sequence shown here is derived from an EMBL/GenBank/DDBJ whole genome shotgun (WGS) entry which is preliminary data.</text>
</comment>
<dbReference type="Gene3D" id="3.30.70.100">
    <property type="match status" value="1"/>
</dbReference>
<feature type="transmembrane region" description="Helical" evidence="7">
    <location>
        <begin position="105"/>
        <end position="124"/>
    </location>
</feature>
<feature type="domain" description="Mechanosensitive ion channel MscS" evidence="8">
    <location>
        <begin position="147"/>
        <end position="213"/>
    </location>
</feature>